<reference evidence="1 2" key="2">
    <citation type="submission" date="2015-01" db="EMBL/GenBank/DDBJ databases">
        <authorList>
            <consortium name="NBRP consortium"/>
            <person name="Sawabe T."/>
            <person name="Meirelles P."/>
            <person name="Feng G."/>
            <person name="Sayaka M."/>
            <person name="Hattori M."/>
            <person name="Ohkuma M."/>
        </authorList>
    </citation>
    <scope>NUCLEOTIDE SEQUENCE [LARGE SCALE GENOMIC DNA]</scope>
    <source>
        <strain evidence="1 2">JCM19232</strain>
    </source>
</reference>
<dbReference type="EMBL" id="BBSA01000006">
    <property type="protein sequence ID" value="GAM62800.1"/>
    <property type="molecule type" value="Genomic_DNA"/>
</dbReference>
<evidence type="ECO:0000313" key="1">
    <source>
        <dbReference type="EMBL" id="GAM62800.1"/>
    </source>
</evidence>
<organism evidence="1 2">
    <name type="scientific">Vibrio ishigakensis</name>
    <dbReference type="NCBI Taxonomy" id="1481914"/>
    <lineage>
        <taxon>Bacteria</taxon>
        <taxon>Pseudomonadati</taxon>
        <taxon>Pseudomonadota</taxon>
        <taxon>Gammaproteobacteria</taxon>
        <taxon>Vibrionales</taxon>
        <taxon>Vibrionaceae</taxon>
        <taxon>Vibrio</taxon>
    </lineage>
</organism>
<comment type="caution">
    <text evidence="1">The sequence shown here is derived from an EMBL/GenBank/DDBJ whole genome shotgun (WGS) entry which is preliminary data.</text>
</comment>
<gene>
    <name evidence="1" type="ORF">JCM19232_1957</name>
</gene>
<name>A0A0B8P7G4_9VIBR</name>
<dbReference type="AlphaFoldDB" id="A0A0B8P7G4"/>
<sequence>MQYVANINRYYVIYKQLGIIQSQRDGIDIPTEVEIDPVQLIFESNRE</sequence>
<evidence type="ECO:0000313" key="2">
    <source>
        <dbReference type="Proteomes" id="UP000031670"/>
    </source>
</evidence>
<protein>
    <submittedName>
        <fullName evidence="1">Uncharacterized protein</fullName>
    </submittedName>
</protein>
<accession>A0A0B8P7G4</accession>
<proteinExistence type="predicted"/>
<reference evidence="1 2" key="1">
    <citation type="submission" date="2015-01" db="EMBL/GenBank/DDBJ databases">
        <title>Vibrio sp. C5 JCM 19232 whole genome shotgun sequence.</title>
        <authorList>
            <person name="Sawabe T."/>
            <person name="Meirelles P."/>
            <person name="Feng G."/>
            <person name="Sayaka M."/>
            <person name="Hattori M."/>
            <person name="Ohkuma M."/>
        </authorList>
    </citation>
    <scope>NUCLEOTIDE SEQUENCE [LARGE SCALE GENOMIC DNA]</scope>
    <source>
        <strain evidence="1 2">JCM19232</strain>
    </source>
</reference>
<dbReference type="Proteomes" id="UP000031670">
    <property type="component" value="Unassembled WGS sequence"/>
</dbReference>